<dbReference type="Proteomes" id="UP001396334">
    <property type="component" value="Unassembled WGS sequence"/>
</dbReference>
<evidence type="ECO:0000313" key="2">
    <source>
        <dbReference type="Proteomes" id="UP001396334"/>
    </source>
</evidence>
<sequence length="105" mass="11963">MRMRSIYEMQREGQTSPFQDIRNANDEAQRKNQNQRRQVIDLPSRKNEFLTKTSSRGKSGATVTSIETTFNREMHPNQSLPSRKGQLGRGDILPTNTNSQIGGKL</sequence>
<evidence type="ECO:0000313" key="1">
    <source>
        <dbReference type="EMBL" id="KAK8484704.1"/>
    </source>
</evidence>
<keyword evidence="2" id="KW-1185">Reference proteome</keyword>
<organism evidence="1 2">
    <name type="scientific">Hibiscus sabdariffa</name>
    <name type="common">roselle</name>
    <dbReference type="NCBI Taxonomy" id="183260"/>
    <lineage>
        <taxon>Eukaryota</taxon>
        <taxon>Viridiplantae</taxon>
        <taxon>Streptophyta</taxon>
        <taxon>Embryophyta</taxon>
        <taxon>Tracheophyta</taxon>
        <taxon>Spermatophyta</taxon>
        <taxon>Magnoliopsida</taxon>
        <taxon>eudicotyledons</taxon>
        <taxon>Gunneridae</taxon>
        <taxon>Pentapetalae</taxon>
        <taxon>rosids</taxon>
        <taxon>malvids</taxon>
        <taxon>Malvales</taxon>
        <taxon>Malvaceae</taxon>
        <taxon>Malvoideae</taxon>
        <taxon>Hibiscus</taxon>
    </lineage>
</organism>
<gene>
    <name evidence="1" type="ORF">V6N11_008450</name>
</gene>
<dbReference type="EMBL" id="JBBPBN010000546">
    <property type="protein sequence ID" value="KAK8484704.1"/>
    <property type="molecule type" value="Genomic_DNA"/>
</dbReference>
<accession>A0ABR1ZVE6</accession>
<name>A0ABR1ZVE6_9ROSI</name>
<protein>
    <submittedName>
        <fullName evidence="1">Uncharacterized protein</fullName>
    </submittedName>
</protein>
<proteinExistence type="predicted"/>
<comment type="caution">
    <text evidence="1">The sequence shown here is derived from an EMBL/GenBank/DDBJ whole genome shotgun (WGS) entry which is preliminary data.</text>
</comment>
<reference evidence="1 2" key="1">
    <citation type="journal article" date="2024" name="G3 (Bethesda)">
        <title>Genome assembly of Hibiscus sabdariffa L. provides insights into metabolisms of medicinal natural products.</title>
        <authorList>
            <person name="Kim T."/>
        </authorList>
    </citation>
    <scope>NUCLEOTIDE SEQUENCE [LARGE SCALE GENOMIC DNA]</scope>
    <source>
        <strain evidence="1">TK-2024</strain>
        <tissue evidence="1">Old leaves</tissue>
    </source>
</reference>